<keyword evidence="2" id="KW-1185">Reference proteome</keyword>
<comment type="caution">
    <text evidence="1">The sequence shown here is derived from an EMBL/GenBank/DDBJ whole genome shotgun (WGS) entry which is preliminary data.</text>
</comment>
<dbReference type="Pfam" id="PF13384">
    <property type="entry name" value="HTH_23"/>
    <property type="match status" value="1"/>
</dbReference>
<protein>
    <submittedName>
        <fullName evidence="1">Uncharacterized protein</fullName>
    </submittedName>
</protein>
<proteinExistence type="predicted"/>
<sequence length="98" mass="11933">MKLKLTAQQRQLYQDIQDYDPKAATNYLRSIRDFQAGRPWSPPDYRLRVNHVSRRMAQRMQILRREEQWRLSEIAKHMNISPQAVRRHLSEEVERDND</sequence>
<accession>A0ABT7BJG1</accession>
<dbReference type="InterPro" id="IPR013324">
    <property type="entry name" value="RNA_pol_sigma_r3/r4-like"/>
</dbReference>
<organism evidence="1 2">
    <name type="scientific">Roseofilum halophilum BLCC-M91</name>
    <dbReference type="NCBI Taxonomy" id="3022259"/>
    <lineage>
        <taxon>Bacteria</taxon>
        <taxon>Bacillati</taxon>
        <taxon>Cyanobacteriota</taxon>
        <taxon>Cyanophyceae</taxon>
        <taxon>Desertifilales</taxon>
        <taxon>Desertifilaceae</taxon>
        <taxon>Roseofilum</taxon>
        <taxon>Roseofilum halophilum</taxon>
    </lineage>
</organism>
<dbReference type="Proteomes" id="UP001231370">
    <property type="component" value="Unassembled WGS sequence"/>
</dbReference>
<dbReference type="EMBL" id="JAQPOK010000083">
    <property type="protein sequence ID" value="MDJ1179321.1"/>
    <property type="molecule type" value="Genomic_DNA"/>
</dbReference>
<name>A0ABT7BJG1_9CYAN</name>
<evidence type="ECO:0000313" key="2">
    <source>
        <dbReference type="Proteomes" id="UP001231370"/>
    </source>
</evidence>
<evidence type="ECO:0000313" key="1">
    <source>
        <dbReference type="EMBL" id="MDJ1179321.1"/>
    </source>
</evidence>
<gene>
    <name evidence="1" type="ORF">PJF56_10635</name>
</gene>
<dbReference type="SUPFAM" id="SSF88659">
    <property type="entry name" value="Sigma3 and sigma4 domains of RNA polymerase sigma factors"/>
    <property type="match status" value="1"/>
</dbReference>
<dbReference type="RefSeq" id="WP_283762631.1">
    <property type="nucleotide sequence ID" value="NZ_JAQPOK010000083.1"/>
</dbReference>
<reference evidence="1 2" key="1">
    <citation type="submission" date="2023-01" db="EMBL/GenBank/DDBJ databases">
        <title>Novel diversity within Roseofilum (Cyanobacteria; Desertifilaceae) from marine benthic mats with descriptions of four novel species.</title>
        <authorList>
            <person name="Wang Y."/>
            <person name="Berthold D.E."/>
            <person name="Hu J."/>
            <person name="Lefler F.W."/>
            <person name="Laughinghouse H.D. IV."/>
        </authorList>
    </citation>
    <scope>NUCLEOTIDE SEQUENCE [LARGE SCALE GENOMIC DNA]</scope>
    <source>
        <strain evidence="1 2">BLCC-M91</strain>
    </source>
</reference>